<feature type="transmembrane region" description="Helical" evidence="6">
    <location>
        <begin position="215"/>
        <end position="235"/>
    </location>
</feature>
<evidence type="ECO:0000256" key="2">
    <source>
        <dbReference type="ARBA" id="ARBA00007362"/>
    </source>
</evidence>
<evidence type="ECO:0000313" key="8">
    <source>
        <dbReference type="EMBL" id="MBS7810413.1"/>
    </source>
</evidence>
<feature type="transmembrane region" description="Helical" evidence="6">
    <location>
        <begin position="32"/>
        <end position="55"/>
    </location>
</feature>
<keyword evidence="3 6" id="KW-0812">Transmembrane</keyword>
<sequence length="291" mass="30934">MSQGRALQLLLLVVLFFGGIWPLTKHAYQFATPLWFGFARAGLAAVATGAAMAAFGRFHVPPRRDWLVIAVLGLLQIGGFFALSHAALAMVPAGRTAILCNVTIYWLVPLSVWFLGERVSTQRWVAAGIGLVGVLVMMGPWAIDWAAPGVLLGHGMLLLSALFWSIAIVVTRLRPPSRPIMELLPWVFAVAALVVLLPLALWLEPFSAGGGIGHQAMWIAAFIGLIAAPIGTWANVEAARHLNAVVASVGFLMVPVFGVTLAVMWLGEPLGWDLIVGGTLVVLSVVLAAKG</sequence>
<dbReference type="Proteomes" id="UP000766336">
    <property type="component" value="Unassembled WGS sequence"/>
</dbReference>
<feature type="transmembrane region" description="Helical" evidence="6">
    <location>
        <begin position="149"/>
        <end position="171"/>
    </location>
</feature>
<feature type="domain" description="EamA" evidence="7">
    <location>
        <begin position="7"/>
        <end position="138"/>
    </location>
</feature>
<evidence type="ECO:0000256" key="5">
    <source>
        <dbReference type="ARBA" id="ARBA00023136"/>
    </source>
</evidence>
<comment type="similarity">
    <text evidence="2">Belongs to the EamA transporter family.</text>
</comment>
<gene>
    <name evidence="8" type="ORF">KHU32_05660</name>
</gene>
<keyword evidence="9" id="KW-1185">Reference proteome</keyword>
<comment type="caution">
    <text evidence="8">The sequence shown here is derived from an EMBL/GenBank/DDBJ whole genome shotgun (WGS) entry which is preliminary data.</text>
</comment>
<dbReference type="InterPro" id="IPR050638">
    <property type="entry name" value="AA-Vitamin_Transporters"/>
</dbReference>
<keyword evidence="4 6" id="KW-1133">Transmembrane helix</keyword>
<feature type="transmembrane region" description="Helical" evidence="6">
    <location>
        <begin position="67"/>
        <end position="90"/>
    </location>
</feature>
<dbReference type="RefSeq" id="WP_213669033.1">
    <property type="nucleotide sequence ID" value="NZ_JAHCDA010000001.1"/>
</dbReference>
<comment type="subcellular location">
    <subcellularLocation>
        <location evidence="1">Membrane</location>
        <topology evidence="1">Multi-pass membrane protein</topology>
    </subcellularLocation>
</comment>
<dbReference type="SUPFAM" id="SSF103481">
    <property type="entry name" value="Multidrug resistance efflux transporter EmrE"/>
    <property type="match status" value="2"/>
</dbReference>
<dbReference type="Pfam" id="PF00892">
    <property type="entry name" value="EamA"/>
    <property type="match status" value="2"/>
</dbReference>
<evidence type="ECO:0000256" key="1">
    <source>
        <dbReference type="ARBA" id="ARBA00004141"/>
    </source>
</evidence>
<feature type="transmembrane region" description="Helical" evidence="6">
    <location>
        <begin position="96"/>
        <end position="115"/>
    </location>
</feature>
<evidence type="ECO:0000256" key="6">
    <source>
        <dbReference type="SAM" id="Phobius"/>
    </source>
</evidence>
<dbReference type="InterPro" id="IPR000620">
    <property type="entry name" value="EamA_dom"/>
</dbReference>
<reference evidence="8 9" key="1">
    <citation type="submission" date="2021-05" db="EMBL/GenBank/DDBJ databases">
        <title>Roseococcus sp. XZZS9, whole genome shotgun sequencing project.</title>
        <authorList>
            <person name="Zhao G."/>
            <person name="Shen L."/>
        </authorList>
    </citation>
    <scope>NUCLEOTIDE SEQUENCE [LARGE SCALE GENOMIC DNA]</scope>
    <source>
        <strain evidence="8 9">XZZS9</strain>
    </source>
</reference>
<organism evidence="8 9">
    <name type="scientific">Roseococcus pinisoli</name>
    <dbReference type="NCBI Taxonomy" id="2835040"/>
    <lineage>
        <taxon>Bacteria</taxon>
        <taxon>Pseudomonadati</taxon>
        <taxon>Pseudomonadota</taxon>
        <taxon>Alphaproteobacteria</taxon>
        <taxon>Acetobacterales</taxon>
        <taxon>Roseomonadaceae</taxon>
        <taxon>Roseococcus</taxon>
    </lineage>
</organism>
<feature type="transmembrane region" description="Helical" evidence="6">
    <location>
        <begin position="242"/>
        <end position="264"/>
    </location>
</feature>
<evidence type="ECO:0000256" key="3">
    <source>
        <dbReference type="ARBA" id="ARBA00022692"/>
    </source>
</evidence>
<accession>A0ABS5QAF0</accession>
<keyword evidence="5 6" id="KW-0472">Membrane</keyword>
<proteinExistence type="inferred from homology"/>
<feature type="transmembrane region" description="Helical" evidence="6">
    <location>
        <begin position="124"/>
        <end position="143"/>
    </location>
</feature>
<dbReference type="PANTHER" id="PTHR32322:SF2">
    <property type="entry name" value="EAMA DOMAIN-CONTAINING PROTEIN"/>
    <property type="match status" value="1"/>
</dbReference>
<evidence type="ECO:0000313" key="9">
    <source>
        <dbReference type="Proteomes" id="UP000766336"/>
    </source>
</evidence>
<feature type="transmembrane region" description="Helical" evidence="6">
    <location>
        <begin position="183"/>
        <end position="203"/>
    </location>
</feature>
<dbReference type="PANTHER" id="PTHR32322">
    <property type="entry name" value="INNER MEMBRANE TRANSPORTER"/>
    <property type="match status" value="1"/>
</dbReference>
<feature type="domain" description="EamA" evidence="7">
    <location>
        <begin position="152"/>
        <end position="288"/>
    </location>
</feature>
<dbReference type="InterPro" id="IPR037185">
    <property type="entry name" value="EmrE-like"/>
</dbReference>
<protein>
    <submittedName>
        <fullName evidence="8">DMT family transporter</fullName>
    </submittedName>
</protein>
<evidence type="ECO:0000259" key="7">
    <source>
        <dbReference type="Pfam" id="PF00892"/>
    </source>
</evidence>
<feature type="transmembrane region" description="Helical" evidence="6">
    <location>
        <begin position="270"/>
        <end position="289"/>
    </location>
</feature>
<name>A0ABS5QAF0_9PROT</name>
<dbReference type="EMBL" id="JAHCDA010000001">
    <property type="protein sequence ID" value="MBS7810413.1"/>
    <property type="molecule type" value="Genomic_DNA"/>
</dbReference>
<evidence type="ECO:0000256" key="4">
    <source>
        <dbReference type="ARBA" id="ARBA00022989"/>
    </source>
</evidence>